<accession>C2MA58</accession>
<keyword evidence="1" id="KW-0812">Transmembrane</keyword>
<keyword evidence="1" id="KW-1133">Transmembrane helix</keyword>
<name>C2MA58_9PORP</name>
<evidence type="ECO:0000313" key="2">
    <source>
        <dbReference type="EMBL" id="EEK17360.1"/>
    </source>
</evidence>
<sequence>MNMNTESTGTKGKTHWGLRWFYDLYRDGLRSQSRTSRMLWIIVAIKLLIMFAILRPIFFPRVIAEQGDKKAQIEYVQDQLTAPVVDTLHHSNH</sequence>
<dbReference type="OrthoDB" id="1122086at2"/>
<reference evidence="2 3" key="1">
    <citation type="submission" date="2009-04" db="EMBL/GenBank/DDBJ databases">
        <authorList>
            <person name="Sebastian Y."/>
            <person name="Madupu R."/>
            <person name="Durkin A.S."/>
            <person name="Torralba M."/>
            <person name="Methe B."/>
            <person name="Sutton G.G."/>
            <person name="Strausberg R.L."/>
            <person name="Nelson K.E."/>
        </authorList>
    </citation>
    <scope>NUCLEOTIDE SEQUENCE [LARGE SCALE GENOMIC DNA]</scope>
    <source>
        <strain evidence="2 3">60-3</strain>
    </source>
</reference>
<organism evidence="2 3">
    <name type="scientific">Porphyromonas uenonis 60-3</name>
    <dbReference type="NCBI Taxonomy" id="596327"/>
    <lineage>
        <taxon>Bacteria</taxon>
        <taxon>Pseudomonadati</taxon>
        <taxon>Bacteroidota</taxon>
        <taxon>Bacteroidia</taxon>
        <taxon>Bacteroidales</taxon>
        <taxon>Porphyromonadaceae</taxon>
        <taxon>Porphyromonas</taxon>
    </lineage>
</organism>
<dbReference type="AlphaFoldDB" id="C2MA58"/>
<dbReference type="Proteomes" id="UP000003303">
    <property type="component" value="Unassembled WGS sequence"/>
</dbReference>
<protein>
    <recommendedName>
        <fullName evidence="4">DUF4492 domain-containing protein</fullName>
    </recommendedName>
</protein>
<keyword evidence="1" id="KW-0472">Membrane</keyword>
<comment type="caution">
    <text evidence="2">The sequence shown here is derived from an EMBL/GenBank/DDBJ whole genome shotgun (WGS) entry which is preliminary data.</text>
</comment>
<evidence type="ECO:0008006" key="4">
    <source>
        <dbReference type="Google" id="ProtNLM"/>
    </source>
</evidence>
<gene>
    <name evidence="2" type="ORF">PORUE0001_0008</name>
</gene>
<dbReference type="Pfam" id="PF14899">
    <property type="entry name" value="DUF4492"/>
    <property type="match status" value="1"/>
</dbReference>
<evidence type="ECO:0000256" key="1">
    <source>
        <dbReference type="SAM" id="Phobius"/>
    </source>
</evidence>
<dbReference type="InterPro" id="IPR027853">
    <property type="entry name" value="DUF4492"/>
</dbReference>
<dbReference type="STRING" id="596327.PORUE0001_0008"/>
<evidence type="ECO:0000313" key="3">
    <source>
        <dbReference type="Proteomes" id="UP000003303"/>
    </source>
</evidence>
<proteinExistence type="predicted"/>
<dbReference type="EMBL" id="ACLR01000069">
    <property type="protein sequence ID" value="EEK17360.1"/>
    <property type="molecule type" value="Genomic_DNA"/>
</dbReference>
<feature type="transmembrane region" description="Helical" evidence="1">
    <location>
        <begin position="38"/>
        <end position="58"/>
    </location>
</feature>
<keyword evidence="3" id="KW-1185">Reference proteome</keyword>